<feature type="compositionally biased region" description="Basic and acidic residues" evidence="1">
    <location>
        <begin position="375"/>
        <end position="388"/>
    </location>
</feature>
<evidence type="ECO:0000313" key="4">
    <source>
        <dbReference type="Proteomes" id="UP001381693"/>
    </source>
</evidence>
<feature type="compositionally biased region" description="Acidic residues" evidence="1">
    <location>
        <begin position="195"/>
        <end position="212"/>
    </location>
</feature>
<reference evidence="3 4" key="1">
    <citation type="submission" date="2023-11" db="EMBL/GenBank/DDBJ databases">
        <title>Halocaridina rubra genome assembly.</title>
        <authorList>
            <person name="Smith C."/>
        </authorList>
    </citation>
    <scope>NUCLEOTIDE SEQUENCE [LARGE SCALE GENOMIC DNA]</scope>
    <source>
        <strain evidence="3">EP-1</strain>
        <tissue evidence="3">Whole</tissue>
    </source>
</reference>
<dbReference type="Proteomes" id="UP001381693">
    <property type="component" value="Unassembled WGS sequence"/>
</dbReference>
<protein>
    <submittedName>
        <fullName evidence="3">Uncharacterized protein</fullName>
    </submittedName>
</protein>
<evidence type="ECO:0000256" key="2">
    <source>
        <dbReference type="SAM" id="SignalP"/>
    </source>
</evidence>
<evidence type="ECO:0000256" key="1">
    <source>
        <dbReference type="SAM" id="MobiDB-lite"/>
    </source>
</evidence>
<keyword evidence="4" id="KW-1185">Reference proteome</keyword>
<keyword evidence="2" id="KW-0732">Signal</keyword>
<feature type="region of interest" description="Disordered" evidence="1">
    <location>
        <begin position="130"/>
        <end position="212"/>
    </location>
</feature>
<feature type="chain" id="PRO_5042846316" evidence="2">
    <location>
        <begin position="24"/>
        <end position="388"/>
    </location>
</feature>
<organism evidence="3 4">
    <name type="scientific">Halocaridina rubra</name>
    <name type="common">Hawaiian red shrimp</name>
    <dbReference type="NCBI Taxonomy" id="373956"/>
    <lineage>
        <taxon>Eukaryota</taxon>
        <taxon>Metazoa</taxon>
        <taxon>Ecdysozoa</taxon>
        <taxon>Arthropoda</taxon>
        <taxon>Crustacea</taxon>
        <taxon>Multicrustacea</taxon>
        <taxon>Malacostraca</taxon>
        <taxon>Eumalacostraca</taxon>
        <taxon>Eucarida</taxon>
        <taxon>Decapoda</taxon>
        <taxon>Pleocyemata</taxon>
        <taxon>Caridea</taxon>
        <taxon>Atyoidea</taxon>
        <taxon>Atyidae</taxon>
        <taxon>Halocaridina</taxon>
    </lineage>
</organism>
<feature type="region of interest" description="Disordered" evidence="1">
    <location>
        <begin position="327"/>
        <end position="388"/>
    </location>
</feature>
<dbReference type="AlphaFoldDB" id="A0AAN8WNG5"/>
<name>A0AAN8WNG5_HALRR</name>
<feature type="compositionally biased region" description="Acidic residues" evidence="1">
    <location>
        <begin position="172"/>
        <end position="185"/>
    </location>
</feature>
<evidence type="ECO:0000313" key="3">
    <source>
        <dbReference type="EMBL" id="KAK7065253.1"/>
    </source>
</evidence>
<comment type="caution">
    <text evidence="3">The sequence shown here is derived from an EMBL/GenBank/DDBJ whole genome shotgun (WGS) entry which is preliminary data.</text>
</comment>
<sequence length="388" mass="42726">MTTFSKWATVLLSALLLLISTEGMPSKHAQDPQQNPENLPQAVQDMMVQQLCSVKDIPDCENQVHECVNMTNAAHHRNGEETDVEVMCPEMSSIDCYEKILRCSEIMKPPRNRGKPQGIGMYEEGLKGGMLKEGGEVEGGAQEEPLEEPSPEGAEEPLEEPYPEGAKPLEEPYPEGAEEPLEEPYPEGTKPLEEPYPEGAEEPYPEGEEEEGPYEFTMMTNMEKAEYMCSTANMPNCTSEVLACFDLAMMVMPSGNPDVISAPDVSMCVMTDVPDCEMKIITCNALMQEVVAKMKPLDNPMAPSENGGVTVVGAHIPMVQNIGQGDMILSGSMRPTQSGDENSSEEYAGPEFEEQGTSEMMTYPEKNPAEEDDDKEKNDKEEPMEKTS</sequence>
<feature type="signal peptide" evidence="2">
    <location>
        <begin position="1"/>
        <end position="23"/>
    </location>
</feature>
<gene>
    <name evidence="3" type="ORF">SK128_013511</name>
</gene>
<feature type="compositionally biased region" description="Acidic residues" evidence="1">
    <location>
        <begin position="144"/>
        <end position="162"/>
    </location>
</feature>
<dbReference type="EMBL" id="JAXCGZ010020838">
    <property type="protein sequence ID" value="KAK7065253.1"/>
    <property type="molecule type" value="Genomic_DNA"/>
</dbReference>
<proteinExistence type="predicted"/>
<accession>A0AAN8WNG5</accession>